<comment type="catalytic activity">
    <reaction evidence="1 9">
        <text>Release of an N-terminal pyroglutamyl group from a polypeptide, the second amino acid generally not being Pro.</text>
        <dbReference type="EC" id="3.4.19.3"/>
    </reaction>
</comment>
<evidence type="ECO:0000256" key="7">
    <source>
        <dbReference type="ARBA" id="ARBA00022801"/>
    </source>
</evidence>
<evidence type="ECO:0000256" key="1">
    <source>
        <dbReference type="ARBA" id="ARBA00001770"/>
    </source>
</evidence>
<keyword evidence="5" id="KW-0963">Cytoplasm</keyword>
<dbReference type="InterPro" id="IPR033693">
    <property type="entry name" value="PGPEP1_Glu_AS"/>
</dbReference>
<feature type="active site" evidence="9">
    <location>
        <position position="75"/>
    </location>
</feature>
<dbReference type="InterPro" id="IPR033694">
    <property type="entry name" value="PGPEP1_Cys_AS"/>
</dbReference>
<dbReference type="GO" id="GO:0016920">
    <property type="term" value="F:pyroglutamyl-peptidase activity"/>
    <property type="evidence" value="ECO:0007669"/>
    <property type="project" value="UniProtKB-EC"/>
</dbReference>
<dbReference type="Proteomes" id="UP000250796">
    <property type="component" value="Chromosome MESINF"/>
</dbReference>
<dbReference type="PANTHER" id="PTHR23402">
    <property type="entry name" value="PROTEASE FAMILY C15 PYROGLUTAMYL-PEPTIDASE I-RELATED"/>
    <property type="match status" value="1"/>
</dbReference>
<dbReference type="CDD" id="cd00501">
    <property type="entry name" value="Peptidase_C15"/>
    <property type="match status" value="1"/>
</dbReference>
<evidence type="ECO:0000256" key="3">
    <source>
        <dbReference type="ARBA" id="ARBA00004496"/>
    </source>
</evidence>
<evidence type="ECO:0000256" key="2">
    <source>
        <dbReference type="ARBA" id="ARBA00002280"/>
    </source>
</evidence>
<dbReference type="PANTHER" id="PTHR23402:SF1">
    <property type="entry name" value="PYROGLUTAMYL-PEPTIDASE I"/>
    <property type="match status" value="1"/>
</dbReference>
<dbReference type="GO" id="GO:0006508">
    <property type="term" value="P:proteolysis"/>
    <property type="evidence" value="ECO:0007669"/>
    <property type="project" value="UniProtKB-KW"/>
</dbReference>
<feature type="active site" evidence="10">
    <location>
        <position position="138"/>
    </location>
</feature>
<dbReference type="PRINTS" id="PR00706">
    <property type="entry name" value="PYROGLUPTASE"/>
</dbReference>
<evidence type="ECO:0000256" key="9">
    <source>
        <dbReference type="PROSITE-ProRule" id="PRU10076"/>
    </source>
</evidence>
<reference evidence="11 12" key="1">
    <citation type="submission" date="2017-01" db="EMBL/GenBank/DDBJ databases">
        <authorList>
            <person name="Erauso G."/>
        </authorList>
    </citation>
    <scope>NUCLEOTIDE SEQUENCE [LARGE SCALE GENOMIC DNA]</scope>
    <source>
        <strain evidence="11">MESINF1</strain>
    </source>
</reference>
<dbReference type="EMBL" id="LS974202">
    <property type="protein sequence ID" value="SSC12019.1"/>
    <property type="molecule type" value="Genomic_DNA"/>
</dbReference>
<evidence type="ECO:0000256" key="10">
    <source>
        <dbReference type="PROSITE-ProRule" id="PRU10077"/>
    </source>
</evidence>
<dbReference type="InterPro" id="IPR016125">
    <property type="entry name" value="Peptidase_C15-like"/>
</dbReference>
<dbReference type="AlphaFoldDB" id="A0A7Z7LDI6"/>
<organism evidence="11 12">
    <name type="scientific">Mesotoga infera</name>
    <dbReference type="NCBI Taxonomy" id="1236046"/>
    <lineage>
        <taxon>Bacteria</taxon>
        <taxon>Thermotogati</taxon>
        <taxon>Thermotogota</taxon>
        <taxon>Thermotogae</taxon>
        <taxon>Kosmotogales</taxon>
        <taxon>Kosmotogaceae</taxon>
        <taxon>Mesotoga</taxon>
    </lineage>
</organism>
<keyword evidence="12" id="KW-1185">Reference proteome</keyword>
<comment type="subcellular location">
    <subcellularLocation>
        <location evidence="3">Cytoplasm</location>
    </subcellularLocation>
</comment>
<dbReference type="EC" id="3.4.19.3" evidence="9"/>
<keyword evidence="7 11" id="KW-0378">Hydrolase</keyword>
<evidence type="ECO:0000313" key="12">
    <source>
        <dbReference type="Proteomes" id="UP000250796"/>
    </source>
</evidence>
<dbReference type="PROSITE" id="PS01333">
    <property type="entry name" value="PYRASE_GLU"/>
    <property type="match status" value="1"/>
</dbReference>
<dbReference type="GO" id="GO:0005829">
    <property type="term" value="C:cytosol"/>
    <property type="evidence" value="ECO:0007669"/>
    <property type="project" value="InterPro"/>
</dbReference>
<dbReference type="RefSeq" id="WP_169698429.1">
    <property type="nucleotide sequence ID" value="NZ_LS974202.1"/>
</dbReference>
<dbReference type="PIRSF" id="PIRSF015592">
    <property type="entry name" value="Prld-crbxl_pptds"/>
    <property type="match status" value="1"/>
</dbReference>
<proteinExistence type="inferred from homology"/>
<dbReference type="SUPFAM" id="SSF53182">
    <property type="entry name" value="Pyrrolidone carboxyl peptidase (pyroglutamate aminopeptidase)"/>
    <property type="match status" value="1"/>
</dbReference>
<comment type="function">
    <text evidence="2">Removes 5-oxoproline from various penultimate amino acid residues except L-proline.</text>
</comment>
<name>A0A7Z7LDI6_9BACT</name>
<evidence type="ECO:0000313" key="11">
    <source>
        <dbReference type="EMBL" id="SSC12019.1"/>
    </source>
</evidence>
<gene>
    <name evidence="11" type="ORF">MESINF_0570</name>
</gene>
<accession>A0A7Z7LDI6</accession>
<dbReference type="Pfam" id="PF01470">
    <property type="entry name" value="Peptidase_C15"/>
    <property type="match status" value="1"/>
</dbReference>
<dbReference type="InterPro" id="IPR000816">
    <property type="entry name" value="Peptidase_C15"/>
</dbReference>
<keyword evidence="6" id="KW-0645">Protease</keyword>
<comment type="similarity">
    <text evidence="4">Belongs to the peptidase C15 family.</text>
</comment>
<dbReference type="Gene3D" id="3.40.630.20">
    <property type="entry name" value="Peptidase C15, pyroglutamyl peptidase I-like"/>
    <property type="match status" value="1"/>
</dbReference>
<evidence type="ECO:0000256" key="4">
    <source>
        <dbReference type="ARBA" id="ARBA00006641"/>
    </source>
</evidence>
<protein>
    <recommendedName>
        <fullName evidence="9">Pyroglutamyl-peptidase I</fullName>
        <ecNumber evidence="9">3.4.19.3</ecNumber>
    </recommendedName>
</protein>
<evidence type="ECO:0000256" key="8">
    <source>
        <dbReference type="ARBA" id="ARBA00022807"/>
    </source>
</evidence>
<dbReference type="InterPro" id="IPR036440">
    <property type="entry name" value="Peptidase_C15-like_sf"/>
</dbReference>
<dbReference type="PROSITE" id="PS01334">
    <property type="entry name" value="PYRASE_CYS"/>
    <property type="match status" value="1"/>
</dbReference>
<evidence type="ECO:0000256" key="5">
    <source>
        <dbReference type="ARBA" id="ARBA00022490"/>
    </source>
</evidence>
<keyword evidence="8" id="KW-0788">Thiol protease</keyword>
<dbReference type="KEGG" id="minf:MESINF_0570"/>
<sequence length="200" mass="21628">MVILSHFEPFGGDGINASEIVARKVAGTRSDLRVVELPTVFDDAFIPLMTEIERIKPEAIIMLGQAAGRTTVTPEKVAINWKESTTADNNGYIARGERISISGADAYFSTLPLAKIIDSLQKEELPVSLSFTAGTFVCNYLFYRTMEYLTSTSKCLPAGFVHIPCIPRQAVGKNGLASMDVALSAEILSRIIDVIVGGGR</sequence>
<evidence type="ECO:0000256" key="6">
    <source>
        <dbReference type="ARBA" id="ARBA00022670"/>
    </source>
</evidence>